<dbReference type="EMBL" id="KQ417068">
    <property type="protein sequence ID" value="KOF93891.1"/>
    <property type="molecule type" value="Genomic_DNA"/>
</dbReference>
<accession>A0A0L8HXH6</accession>
<dbReference type="AlphaFoldDB" id="A0A0L8HXH6"/>
<evidence type="ECO:0000313" key="1">
    <source>
        <dbReference type="EMBL" id="KOF93891.1"/>
    </source>
</evidence>
<protein>
    <submittedName>
        <fullName evidence="1">Uncharacterized protein</fullName>
    </submittedName>
</protein>
<organism evidence="1">
    <name type="scientific">Octopus bimaculoides</name>
    <name type="common">California two-spotted octopus</name>
    <dbReference type="NCBI Taxonomy" id="37653"/>
    <lineage>
        <taxon>Eukaryota</taxon>
        <taxon>Metazoa</taxon>
        <taxon>Spiralia</taxon>
        <taxon>Lophotrochozoa</taxon>
        <taxon>Mollusca</taxon>
        <taxon>Cephalopoda</taxon>
        <taxon>Coleoidea</taxon>
        <taxon>Octopodiformes</taxon>
        <taxon>Octopoda</taxon>
        <taxon>Incirrata</taxon>
        <taxon>Octopodidae</taxon>
        <taxon>Octopus</taxon>
    </lineage>
</organism>
<proteinExistence type="predicted"/>
<reference evidence="1" key="1">
    <citation type="submission" date="2015-07" db="EMBL/GenBank/DDBJ databases">
        <title>MeaNS - Measles Nucleotide Surveillance Program.</title>
        <authorList>
            <person name="Tran T."/>
            <person name="Druce J."/>
        </authorList>
    </citation>
    <scope>NUCLEOTIDE SEQUENCE</scope>
    <source>
        <strain evidence="1">UCB-OBI-ISO-001</strain>
        <tissue evidence="1">Gonad</tissue>
    </source>
</reference>
<gene>
    <name evidence="1" type="ORF">OCBIM_22003247mg</name>
</gene>
<name>A0A0L8HXH6_OCTBM</name>
<sequence>MLTAPNDVHARKMLYGRWNSLREFSWLCPFLLGTGLDFLRTHRVETTTKQITTIKMYGNDGRIDL</sequence>